<dbReference type="RefSeq" id="WP_339391402.1">
    <property type="nucleotide sequence ID" value="NZ_BAAAAF010000001.1"/>
</dbReference>
<dbReference type="SMART" id="SM00448">
    <property type="entry name" value="REC"/>
    <property type="match status" value="1"/>
</dbReference>
<dbReference type="Proteomes" id="UP001498238">
    <property type="component" value="Unassembled WGS sequence"/>
</dbReference>
<keyword evidence="4" id="KW-0238">DNA-binding</keyword>
<dbReference type="InterPro" id="IPR001789">
    <property type="entry name" value="Sig_transdc_resp-reg_receiver"/>
</dbReference>
<feature type="domain" description="Response regulatory" evidence="8">
    <location>
        <begin position="2"/>
        <end position="115"/>
    </location>
</feature>
<name>A0ABP3C448_9MICO</name>
<comment type="caution">
    <text evidence="9">The sequence shown here is derived from an EMBL/GenBank/DDBJ whole genome shotgun (WGS) entry which is preliminary data.</text>
</comment>
<evidence type="ECO:0000259" key="8">
    <source>
        <dbReference type="PROSITE" id="PS50110"/>
    </source>
</evidence>
<keyword evidence="10" id="KW-1185">Reference proteome</keyword>
<sequence>MHIVLVEDDEVIRETTQIGLEQFDYTVSAFADGREGYEFVAAHGADVLLLDLMLPTMNGASICRAVRERSAIPIIIISARSDAIDIVQALEAGADDYLTKPFDMQVLNARIRAVVRRFITTGTDRLGYSPTTDLIDDHETVIGPGGVITGDGIPEVLGPSPGMDSRRSLPHSVGR</sequence>
<evidence type="ECO:0000256" key="4">
    <source>
        <dbReference type="ARBA" id="ARBA00023125"/>
    </source>
</evidence>
<dbReference type="Pfam" id="PF00072">
    <property type="entry name" value="Response_reg"/>
    <property type="match status" value="1"/>
</dbReference>
<dbReference type="InterPro" id="IPR011006">
    <property type="entry name" value="CheY-like_superfamily"/>
</dbReference>
<keyword evidence="3" id="KW-0805">Transcription regulation</keyword>
<dbReference type="PANTHER" id="PTHR48111:SF21">
    <property type="entry name" value="DNA-BINDING DUAL MASTER TRANSCRIPTIONAL REGULATOR RPAA"/>
    <property type="match status" value="1"/>
</dbReference>
<evidence type="ECO:0000313" key="10">
    <source>
        <dbReference type="Proteomes" id="UP001498238"/>
    </source>
</evidence>
<dbReference type="PANTHER" id="PTHR48111">
    <property type="entry name" value="REGULATOR OF RPOS"/>
    <property type="match status" value="1"/>
</dbReference>
<evidence type="ECO:0000256" key="1">
    <source>
        <dbReference type="ARBA" id="ARBA00022553"/>
    </source>
</evidence>
<gene>
    <name evidence="9" type="ORF">NCCP602_03850</name>
</gene>
<accession>A0ABP3C448</accession>
<proteinExistence type="predicted"/>
<dbReference type="PROSITE" id="PS50110">
    <property type="entry name" value="RESPONSE_REGULATORY"/>
    <property type="match status" value="1"/>
</dbReference>
<keyword evidence="1 6" id="KW-0597">Phosphoprotein</keyword>
<dbReference type="EMBL" id="BAAAAF010000001">
    <property type="protein sequence ID" value="GAA0034424.1"/>
    <property type="molecule type" value="Genomic_DNA"/>
</dbReference>
<feature type="region of interest" description="Disordered" evidence="7">
    <location>
        <begin position="156"/>
        <end position="175"/>
    </location>
</feature>
<reference evidence="9 10" key="1">
    <citation type="submission" date="2024-01" db="EMBL/GenBank/DDBJ databases">
        <title>Characterization of antibiotic resistant novel bacterial strains and their environmental applications.</title>
        <authorList>
            <person name="Manzoor S."/>
            <person name="Abbas S."/>
            <person name="Arshad M."/>
            <person name="Ahmed I."/>
        </authorList>
    </citation>
    <scope>NUCLEOTIDE SEQUENCE [LARGE SCALE GENOMIC DNA]</scope>
    <source>
        <strain evidence="9 10">NCCP-602</strain>
    </source>
</reference>
<evidence type="ECO:0000256" key="3">
    <source>
        <dbReference type="ARBA" id="ARBA00023015"/>
    </source>
</evidence>
<organism evidence="9 10">
    <name type="scientific">Brevibacterium metallidurans</name>
    <dbReference type="NCBI Taxonomy" id="1482676"/>
    <lineage>
        <taxon>Bacteria</taxon>
        <taxon>Bacillati</taxon>
        <taxon>Actinomycetota</taxon>
        <taxon>Actinomycetes</taxon>
        <taxon>Micrococcales</taxon>
        <taxon>Brevibacteriaceae</taxon>
        <taxon>Brevibacterium</taxon>
    </lineage>
</organism>
<evidence type="ECO:0000256" key="5">
    <source>
        <dbReference type="ARBA" id="ARBA00023163"/>
    </source>
</evidence>
<dbReference type="SUPFAM" id="SSF52172">
    <property type="entry name" value="CheY-like"/>
    <property type="match status" value="1"/>
</dbReference>
<dbReference type="Gene3D" id="3.40.50.2300">
    <property type="match status" value="1"/>
</dbReference>
<protein>
    <recommendedName>
        <fullName evidence="8">Response regulatory domain-containing protein</fullName>
    </recommendedName>
</protein>
<feature type="modified residue" description="4-aspartylphosphate" evidence="6">
    <location>
        <position position="51"/>
    </location>
</feature>
<dbReference type="InterPro" id="IPR039420">
    <property type="entry name" value="WalR-like"/>
</dbReference>
<keyword evidence="2" id="KW-0902">Two-component regulatory system</keyword>
<evidence type="ECO:0000256" key="7">
    <source>
        <dbReference type="SAM" id="MobiDB-lite"/>
    </source>
</evidence>
<keyword evidence="5" id="KW-0804">Transcription</keyword>
<evidence type="ECO:0000256" key="2">
    <source>
        <dbReference type="ARBA" id="ARBA00023012"/>
    </source>
</evidence>
<evidence type="ECO:0000313" key="9">
    <source>
        <dbReference type="EMBL" id="GAA0034424.1"/>
    </source>
</evidence>
<evidence type="ECO:0000256" key="6">
    <source>
        <dbReference type="PROSITE-ProRule" id="PRU00169"/>
    </source>
</evidence>